<dbReference type="EMBL" id="CAJGYO010000009">
    <property type="protein sequence ID" value="CAD6255027.1"/>
    <property type="molecule type" value="Genomic_DNA"/>
</dbReference>
<dbReference type="Pfam" id="PF23598">
    <property type="entry name" value="LRR_14"/>
    <property type="match status" value="1"/>
</dbReference>
<comment type="caution">
    <text evidence="3">The sequence shown here is derived from an EMBL/GenBank/DDBJ whole genome shotgun (WGS) entry which is preliminary data.</text>
</comment>
<protein>
    <recommendedName>
        <fullName evidence="2">Disease resistance R13L4/SHOC-2-like LRR domain-containing protein</fullName>
    </recommendedName>
</protein>
<dbReference type="InterPro" id="IPR032675">
    <property type="entry name" value="LRR_dom_sf"/>
</dbReference>
<dbReference type="InterPro" id="IPR055414">
    <property type="entry name" value="LRR_R13L4/SHOC2-like"/>
</dbReference>
<dbReference type="AlphaFoldDB" id="A0A811Q7L3"/>
<evidence type="ECO:0000256" key="1">
    <source>
        <dbReference type="ARBA" id="ARBA00022737"/>
    </source>
</evidence>
<name>A0A811Q7L3_9POAL</name>
<dbReference type="Gene3D" id="3.80.10.10">
    <property type="entry name" value="Ribonuclease Inhibitor"/>
    <property type="match status" value="1"/>
</dbReference>
<evidence type="ECO:0000259" key="2">
    <source>
        <dbReference type="Pfam" id="PF23598"/>
    </source>
</evidence>
<keyword evidence="4" id="KW-1185">Reference proteome</keyword>
<gene>
    <name evidence="3" type="ORF">NCGR_LOCUS38624</name>
</gene>
<dbReference type="PANTHER" id="PTHR36766">
    <property type="entry name" value="PLANT BROAD-SPECTRUM MILDEW RESISTANCE PROTEIN RPW8"/>
    <property type="match status" value="1"/>
</dbReference>
<sequence>MARPQRLHVVALAHRALQASAIDKGVGSATTGTQGRTQEAQKSYIITTIRDSSCPVDSSNLLDNNLAFDFSVSISHSINRTAKEELIVWSEKCGRVRCQMHDLVHDLARSILGNEISLVPKEATMLSKSYRYFSLINQPRNIRPKSIFGKARALYVDESDIAIFGKELKNAKHLRSITMESLSTKSVPTAILHVKNLRYLSISHENFDTLPEAISDVWSLQALHVTVCRYLIKLPESIGKLQKLRTLNLSGCDSPMNLPDSVGDCHMISSLDLSIARRFQCCRTQ</sequence>
<dbReference type="SUPFAM" id="SSF52058">
    <property type="entry name" value="L domain-like"/>
    <property type="match status" value="1"/>
</dbReference>
<dbReference type="Proteomes" id="UP000604825">
    <property type="component" value="Unassembled WGS sequence"/>
</dbReference>
<keyword evidence="1" id="KW-0677">Repeat</keyword>
<evidence type="ECO:0000313" key="3">
    <source>
        <dbReference type="EMBL" id="CAD6255027.1"/>
    </source>
</evidence>
<proteinExistence type="predicted"/>
<organism evidence="3 4">
    <name type="scientific">Miscanthus lutarioriparius</name>
    <dbReference type="NCBI Taxonomy" id="422564"/>
    <lineage>
        <taxon>Eukaryota</taxon>
        <taxon>Viridiplantae</taxon>
        <taxon>Streptophyta</taxon>
        <taxon>Embryophyta</taxon>
        <taxon>Tracheophyta</taxon>
        <taxon>Spermatophyta</taxon>
        <taxon>Magnoliopsida</taxon>
        <taxon>Liliopsida</taxon>
        <taxon>Poales</taxon>
        <taxon>Poaceae</taxon>
        <taxon>PACMAD clade</taxon>
        <taxon>Panicoideae</taxon>
        <taxon>Andropogonodae</taxon>
        <taxon>Andropogoneae</taxon>
        <taxon>Saccharinae</taxon>
        <taxon>Miscanthus</taxon>
    </lineage>
</organism>
<feature type="domain" description="Disease resistance R13L4/SHOC-2-like LRR" evidence="2">
    <location>
        <begin position="151"/>
        <end position="274"/>
    </location>
</feature>
<dbReference type="PANTHER" id="PTHR36766:SF56">
    <property type="match status" value="1"/>
</dbReference>
<accession>A0A811Q7L3</accession>
<dbReference type="OrthoDB" id="5279713at2759"/>
<evidence type="ECO:0000313" key="4">
    <source>
        <dbReference type="Proteomes" id="UP000604825"/>
    </source>
</evidence>
<reference evidence="3" key="1">
    <citation type="submission" date="2020-10" db="EMBL/GenBank/DDBJ databases">
        <authorList>
            <person name="Han B."/>
            <person name="Lu T."/>
            <person name="Zhao Q."/>
            <person name="Huang X."/>
            <person name="Zhao Y."/>
        </authorList>
    </citation>
    <scope>NUCLEOTIDE SEQUENCE</scope>
</reference>